<evidence type="ECO:0000313" key="3">
    <source>
        <dbReference type="Proteomes" id="UP000601435"/>
    </source>
</evidence>
<keyword evidence="1" id="KW-0732">Signal</keyword>
<gene>
    <name evidence="2" type="ORF">SNEC2469_LOCUS34771</name>
</gene>
<reference evidence="2" key="1">
    <citation type="submission" date="2021-02" db="EMBL/GenBank/DDBJ databases">
        <authorList>
            <person name="Dougan E. K."/>
            <person name="Rhodes N."/>
            <person name="Thang M."/>
            <person name="Chan C."/>
        </authorList>
    </citation>
    <scope>NUCLEOTIDE SEQUENCE</scope>
</reference>
<evidence type="ECO:0000313" key="2">
    <source>
        <dbReference type="EMBL" id="CAE7942728.1"/>
    </source>
</evidence>
<dbReference type="AlphaFoldDB" id="A0A813CGG6"/>
<dbReference type="EMBL" id="CAJNJA010097541">
    <property type="protein sequence ID" value="CAE7942728.1"/>
    <property type="molecule type" value="Genomic_DNA"/>
</dbReference>
<feature type="signal peptide" evidence="1">
    <location>
        <begin position="1"/>
        <end position="25"/>
    </location>
</feature>
<feature type="chain" id="PRO_5032932016" evidence="1">
    <location>
        <begin position="26"/>
        <end position="111"/>
    </location>
</feature>
<dbReference type="OrthoDB" id="10273313at2759"/>
<evidence type="ECO:0000256" key="1">
    <source>
        <dbReference type="SAM" id="SignalP"/>
    </source>
</evidence>
<name>A0A813CGG6_9DINO</name>
<keyword evidence="3" id="KW-1185">Reference proteome</keyword>
<proteinExistence type="predicted"/>
<organism evidence="2 3">
    <name type="scientific">Symbiodinium necroappetens</name>
    <dbReference type="NCBI Taxonomy" id="1628268"/>
    <lineage>
        <taxon>Eukaryota</taxon>
        <taxon>Sar</taxon>
        <taxon>Alveolata</taxon>
        <taxon>Dinophyceae</taxon>
        <taxon>Suessiales</taxon>
        <taxon>Symbiodiniaceae</taxon>
        <taxon>Symbiodinium</taxon>
    </lineage>
</organism>
<dbReference type="Proteomes" id="UP000601435">
    <property type="component" value="Unassembled WGS sequence"/>
</dbReference>
<accession>A0A813CGG6</accession>
<comment type="caution">
    <text evidence="2">The sequence shown here is derived from an EMBL/GenBank/DDBJ whole genome shotgun (WGS) entry which is preliminary data.</text>
</comment>
<sequence length="111" mass="12257">MSRRPLLSLAIIGLMCVMLPSPASPSADLGSAMKDYGNDKAIDCGVGCIVKAGHWMRQQSENAVDALSRATLQEKQFIRDIWDAPSWEWDLEDCTRLMKASGPADFPESER</sequence>
<protein>
    <submittedName>
        <fullName evidence="2">Uncharacterized protein</fullName>
    </submittedName>
</protein>